<dbReference type="Gene3D" id="3.30.365.10">
    <property type="entry name" value="Aldehyde oxidase/xanthine dehydrogenase, molybdopterin binding domain"/>
    <property type="match status" value="4"/>
</dbReference>
<protein>
    <submittedName>
        <fullName evidence="4">Carbon-monoxide dehydrogenase large subunit</fullName>
        <ecNumber evidence="4">1.2.7.4</ecNumber>
    </submittedName>
</protein>
<dbReference type="InterPro" id="IPR036856">
    <property type="entry name" value="Ald_Oxase/Xan_DH_a/b_sf"/>
</dbReference>
<sequence>MSEMIPRLVGQRVKRVEDPRLLTGRGEYVDDVHLPRMLHVALLRSSVAHARIVGIDTAAAAELPGVHLVVTADDLRDRVQPIVCDILPPGAWQTSAYPILADGKVRFVGEPVVAVVADSRYVAEDALEAIGVSYEELPPVMTVTAAEAGPETQVHEAWDEAWFTHKQLRVGDIDRVFAEAAGVTRRSVEVGRHTGMPLETRAIIADYNPSSNALTVHMTTQMPHIMRTGLADHLGMPEHQIRVISKDVGGGFGVKAELYPEDILVSHLATRLGRPVSWVEDRREHLLGTIHAREHFYELEAAWDESGRILAVRAEIRVDGGAYSVYPYSASMEPGMAMGVLTGMYDVPVYHADSWAIATNKTPLGPYRGVARPSACFAMERLMDAVAHDTGIDPLELRRRNLVRADQMPHTTPSGLEYDSGDFEATFRKAAEILDYDATREQQEELRGEGRYLGIGVGSYVEQTAHGAAEFVKRGLPVIFGYDTSRIRIDASGNVLVHPTSHSHGQGHETTIAQVVADALGIEIERIRVVYGDTQDVAYGSGTLGSRSMVMAGGAAHLAAVELRDRLVRIAAHNLEVDPGDLEVADGEVRVKGSPATAVAITEIARWAHHRPERIPSDLEPTLEVTSSYGAPPGTGAFSHAVHMALVEVDPALGTVQVLRYVVAEDCGRIVNPMIVDGQVTGGVAQGLGGALLEEIVHDAEGQPLTTSLLDYLWPTAHDVPFVEIGHLESLSPFTIGGIKGMGEGGAIAPGAVIAGAVEDAMRPLGGGFVRKVPLTPERVLNLLNVDPTGRVPESHEENQK</sequence>
<dbReference type="SUPFAM" id="SSF56003">
    <property type="entry name" value="Molybdenum cofactor-binding domain"/>
    <property type="match status" value="1"/>
</dbReference>
<reference evidence="4 5" key="1">
    <citation type="submission" date="2020-08" db="EMBL/GenBank/DDBJ databases">
        <title>Sequencing the genomes of 1000 actinobacteria strains.</title>
        <authorList>
            <person name="Klenk H.-P."/>
        </authorList>
    </citation>
    <scope>NUCLEOTIDE SEQUENCE [LARGE SCALE GENOMIC DNA]</scope>
    <source>
        <strain evidence="4 5">DSM 105498</strain>
    </source>
</reference>
<dbReference type="Pfam" id="PF01315">
    <property type="entry name" value="Ald_Xan_dh_C"/>
    <property type="match status" value="1"/>
</dbReference>
<evidence type="ECO:0000259" key="3">
    <source>
        <dbReference type="SMART" id="SM01008"/>
    </source>
</evidence>
<keyword evidence="1" id="KW-0500">Molybdenum</keyword>
<dbReference type="AlphaFoldDB" id="A0A7W4W0W4"/>
<accession>A0A7W4W0W4</accession>
<dbReference type="PANTHER" id="PTHR11908">
    <property type="entry name" value="XANTHINE DEHYDROGENASE"/>
    <property type="match status" value="1"/>
</dbReference>
<dbReference type="SMART" id="SM01008">
    <property type="entry name" value="Ald_Xan_dh_C"/>
    <property type="match status" value="1"/>
</dbReference>
<dbReference type="InterPro" id="IPR037165">
    <property type="entry name" value="AldOxase/xan_DH_Mopterin-bd_sf"/>
</dbReference>
<keyword evidence="2 4" id="KW-0560">Oxidoreductase</keyword>
<gene>
    <name evidence="4" type="ORF">FHU40_005181</name>
</gene>
<evidence type="ECO:0000313" key="5">
    <source>
        <dbReference type="Proteomes" id="UP000589626"/>
    </source>
</evidence>
<dbReference type="Gene3D" id="3.90.1170.50">
    <property type="entry name" value="Aldehyde oxidase/xanthine dehydrogenase, a/b hammerhead"/>
    <property type="match status" value="1"/>
</dbReference>
<feature type="domain" description="Aldehyde oxidase/xanthine dehydrogenase a/b hammerhead" evidence="3">
    <location>
        <begin position="23"/>
        <end position="138"/>
    </location>
</feature>
<dbReference type="InterPro" id="IPR016208">
    <property type="entry name" value="Ald_Oxase/xanthine_DH-like"/>
</dbReference>
<proteinExistence type="predicted"/>
<keyword evidence="5" id="KW-1185">Reference proteome</keyword>
<evidence type="ECO:0000256" key="1">
    <source>
        <dbReference type="ARBA" id="ARBA00022505"/>
    </source>
</evidence>
<dbReference type="GO" id="GO:0043885">
    <property type="term" value="F:anaerobic carbon-monoxide dehydrogenase activity"/>
    <property type="evidence" value="ECO:0007669"/>
    <property type="project" value="UniProtKB-EC"/>
</dbReference>
<organism evidence="4 5">
    <name type="scientific">Nocardioides soli</name>
    <dbReference type="NCBI Taxonomy" id="1036020"/>
    <lineage>
        <taxon>Bacteria</taxon>
        <taxon>Bacillati</taxon>
        <taxon>Actinomycetota</taxon>
        <taxon>Actinomycetes</taxon>
        <taxon>Propionibacteriales</taxon>
        <taxon>Nocardioidaceae</taxon>
        <taxon>Nocardioides</taxon>
    </lineage>
</organism>
<dbReference type="RefSeq" id="WP_183595327.1">
    <property type="nucleotide sequence ID" value="NZ_JACHWR010000006.1"/>
</dbReference>
<dbReference type="SUPFAM" id="SSF54665">
    <property type="entry name" value="CO dehydrogenase molybdoprotein N-domain-like"/>
    <property type="match status" value="1"/>
</dbReference>
<dbReference type="EMBL" id="JACHWR010000006">
    <property type="protein sequence ID" value="MBB3045324.1"/>
    <property type="molecule type" value="Genomic_DNA"/>
</dbReference>
<dbReference type="InterPro" id="IPR008274">
    <property type="entry name" value="AldOxase/xan_DH_MoCoBD1"/>
</dbReference>
<name>A0A7W4W0W4_9ACTN</name>
<evidence type="ECO:0000313" key="4">
    <source>
        <dbReference type="EMBL" id="MBB3045324.1"/>
    </source>
</evidence>
<dbReference type="GO" id="GO:0005506">
    <property type="term" value="F:iron ion binding"/>
    <property type="evidence" value="ECO:0007669"/>
    <property type="project" value="InterPro"/>
</dbReference>
<dbReference type="Pfam" id="PF20256">
    <property type="entry name" value="MoCoBD_2"/>
    <property type="match status" value="1"/>
</dbReference>
<dbReference type="PANTHER" id="PTHR11908:SF132">
    <property type="entry name" value="ALDEHYDE OXIDASE 1-RELATED"/>
    <property type="match status" value="1"/>
</dbReference>
<dbReference type="Pfam" id="PF02738">
    <property type="entry name" value="MoCoBD_1"/>
    <property type="match status" value="1"/>
</dbReference>
<evidence type="ECO:0000256" key="2">
    <source>
        <dbReference type="ARBA" id="ARBA00023002"/>
    </source>
</evidence>
<dbReference type="InterPro" id="IPR046867">
    <property type="entry name" value="AldOxase/xan_DH_MoCoBD2"/>
</dbReference>
<dbReference type="InterPro" id="IPR000674">
    <property type="entry name" value="Ald_Oxase/Xan_DH_a/b"/>
</dbReference>
<comment type="caution">
    <text evidence="4">The sequence shown here is derived from an EMBL/GenBank/DDBJ whole genome shotgun (WGS) entry which is preliminary data.</text>
</comment>
<dbReference type="Proteomes" id="UP000589626">
    <property type="component" value="Unassembled WGS sequence"/>
</dbReference>
<dbReference type="EC" id="1.2.7.4" evidence="4"/>